<evidence type="ECO:0008006" key="3">
    <source>
        <dbReference type="Google" id="ProtNLM"/>
    </source>
</evidence>
<evidence type="ECO:0000313" key="2">
    <source>
        <dbReference type="Proteomes" id="UP000606115"/>
    </source>
</evidence>
<evidence type="ECO:0000313" key="1">
    <source>
        <dbReference type="EMBL" id="GGJ64095.1"/>
    </source>
</evidence>
<gene>
    <name evidence="1" type="ORF">GCM10007173_23790</name>
</gene>
<name>A0ABQ2DNX9_9MICC</name>
<sequence length="70" mass="7680">MGDFVRSLGKRSQANQCFLRPDHEQMDSAPVACLDATAIMFGEQRFAAGTPLSLQVVMDPGCCRVDGLRY</sequence>
<proteinExistence type="predicted"/>
<dbReference type="EMBL" id="BMKX01000006">
    <property type="protein sequence ID" value="GGJ64095.1"/>
    <property type="molecule type" value="Genomic_DNA"/>
</dbReference>
<accession>A0ABQ2DNX9</accession>
<protein>
    <recommendedName>
        <fullName evidence="3">Transposase</fullName>
    </recommendedName>
</protein>
<reference evidence="2" key="1">
    <citation type="journal article" date="2019" name="Int. J. Syst. Evol. Microbiol.">
        <title>The Global Catalogue of Microorganisms (GCM) 10K type strain sequencing project: providing services to taxonomists for standard genome sequencing and annotation.</title>
        <authorList>
            <consortium name="The Broad Institute Genomics Platform"/>
            <consortium name="The Broad Institute Genome Sequencing Center for Infectious Disease"/>
            <person name="Wu L."/>
            <person name="Ma J."/>
        </authorList>
    </citation>
    <scope>NUCLEOTIDE SEQUENCE [LARGE SCALE GENOMIC DNA]</scope>
    <source>
        <strain evidence="2">CGMCC 1.3685</strain>
    </source>
</reference>
<dbReference type="Proteomes" id="UP000606115">
    <property type="component" value="Unassembled WGS sequence"/>
</dbReference>
<organism evidence="1 2">
    <name type="scientific">Glutamicibacter ardleyensis</name>
    <dbReference type="NCBI Taxonomy" id="225894"/>
    <lineage>
        <taxon>Bacteria</taxon>
        <taxon>Bacillati</taxon>
        <taxon>Actinomycetota</taxon>
        <taxon>Actinomycetes</taxon>
        <taxon>Micrococcales</taxon>
        <taxon>Micrococcaceae</taxon>
        <taxon>Glutamicibacter</taxon>
    </lineage>
</organism>
<comment type="caution">
    <text evidence="1">The sequence shown here is derived from an EMBL/GenBank/DDBJ whole genome shotgun (WGS) entry which is preliminary data.</text>
</comment>
<keyword evidence="2" id="KW-1185">Reference proteome</keyword>